<gene>
    <name evidence="1" type="ORF">CYY_002028</name>
</gene>
<reference evidence="1" key="1">
    <citation type="submission" date="2020-01" db="EMBL/GenBank/DDBJ databases">
        <title>Development of genomics and gene disruption for Polysphondylium violaceum indicates a role for the polyketide synthase stlB in stalk morphogenesis.</title>
        <authorList>
            <person name="Narita B."/>
            <person name="Kawabe Y."/>
            <person name="Kin K."/>
            <person name="Saito T."/>
            <person name="Gibbs R."/>
            <person name="Kuspa A."/>
            <person name="Muzny D."/>
            <person name="Queller D."/>
            <person name="Richards S."/>
            <person name="Strassman J."/>
            <person name="Sucgang R."/>
            <person name="Worley K."/>
            <person name="Schaap P."/>
        </authorList>
    </citation>
    <scope>NUCLEOTIDE SEQUENCE</scope>
    <source>
        <strain evidence="1">QSvi11</strain>
    </source>
</reference>
<dbReference type="Proteomes" id="UP000695562">
    <property type="component" value="Unassembled WGS sequence"/>
</dbReference>
<proteinExistence type="predicted"/>
<dbReference type="SUPFAM" id="SSF140860">
    <property type="entry name" value="Pseudo ankyrin repeat-like"/>
    <property type="match status" value="1"/>
</dbReference>
<dbReference type="AlphaFoldDB" id="A0A8J4PYR7"/>
<accession>A0A8J4PYR7</accession>
<sequence>MSIKEIKLFELAFNKFKHYYPTIDRPYPLMIEYALAPDSNPQILYYLLQQGYSVPTAYKASSEVLLNAVKLNRLDVLKMVLNNQELHARDELVFAAVTNGNIEMLEYILHYPHPQFKIRKFGIQICLAALPNLQMLIHIFNSYDTSSLTKHDLNTLCLSLIEKGTFPDIVNYFREKNILPLDALRTSFSSSIFSLSRGSLQLDIFDEAEHSYFKNSCLCFFTDSFKSLESLTWYLDRIAGIKYCCLDNLLTQSHTGKSKLDLRIYDLVFNSAKIIYDPVEMNLKIGSDILSASNIVQICISQNITQFFRFLYKNNYYPLKIRETRCLDIIDIKENSNFKEESLEIIKLVLENLSPRVSTPFGDFYSLMIKLVKRKGSGQVLEYLYQQKQKQEQLENKLDTGNNIYMNALYKIANATCNLQVMQFIIQVAGEQLIKGSLTQCKPLDNIPLLDFLLSKGEVFTSAELERAALTGNVQAIMLFYKHDPIQFEKECTDRVLCLFIENGLFSIAKFLFSIHKPIFASTFIPSLMVCNNLEFVKFILQELKLQVKQEFLDSYIETGNIEMVHYLLPKVIESITISTQTLESLVNNRYWFMLEYLKENGLLSLDSLKQIKLDDKNVPFNNYFKQHFLSTENEKVKKKNPKSKFLNFFSKK</sequence>
<dbReference type="EMBL" id="AJWJ01000053">
    <property type="protein sequence ID" value="KAF2076658.1"/>
    <property type="molecule type" value="Genomic_DNA"/>
</dbReference>
<evidence type="ECO:0008006" key="3">
    <source>
        <dbReference type="Google" id="ProtNLM"/>
    </source>
</evidence>
<keyword evidence="2" id="KW-1185">Reference proteome</keyword>
<name>A0A8J4PYR7_9MYCE</name>
<protein>
    <recommendedName>
        <fullName evidence="3">Ankyrin repeat-containing protein</fullName>
    </recommendedName>
</protein>
<comment type="caution">
    <text evidence="1">The sequence shown here is derived from an EMBL/GenBank/DDBJ whole genome shotgun (WGS) entry which is preliminary data.</text>
</comment>
<evidence type="ECO:0000313" key="2">
    <source>
        <dbReference type="Proteomes" id="UP000695562"/>
    </source>
</evidence>
<organism evidence="1 2">
    <name type="scientific">Polysphondylium violaceum</name>
    <dbReference type="NCBI Taxonomy" id="133409"/>
    <lineage>
        <taxon>Eukaryota</taxon>
        <taxon>Amoebozoa</taxon>
        <taxon>Evosea</taxon>
        <taxon>Eumycetozoa</taxon>
        <taxon>Dictyostelia</taxon>
        <taxon>Dictyosteliales</taxon>
        <taxon>Dictyosteliaceae</taxon>
        <taxon>Polysphondylium</taxon>
    </lineage>
</organism>
<evidence type="ECO:0000313" key="1">
    <source>
        <dbReference type="EMBL" id="KAF2076658.1"/>
    </source>
</evidence>